<sequence length="114" mass="12663">MLSPAQIMSMMDIVFIPISCGIALMFAKLTRGETARKAEKNFFAFLVVMTLITIRTVVLCDEAWLIHTTTLGTMIVGALAIPSHDTFIADASPRRDADQSYHYAETTMTSRQMT</sequence>
<protein>
    <submittedName>
        <fullName evidence="2">Uncharacterized protein</fullName>
    </submittedName>
</protein>
<name>A0A5B1CR13_9BACT</name>
<comment type="caution">
    <text evidence="2">The sequence shown here is derived from an EMBL/GenBank/DDBJ whole genome shotgun (WGS) entry which is preliminary data.</text>
</comment>
<evidence type="ECO:0000313" key="2">
    <source>
        <dbReference type="EMBL" id="KAA1262405.1"/>
    </source>
</evidence>
<accession>A0A5B1CR13</accession>
<evidence type="ECO:0000256" key="1">
    <source>
        <dbReference type="SAM" id="Phobius"/>
    </source>
</evidence>
<evidence type="ECO:0000313" key="3">
    <source>
        <dbReference type="Proteomes" id="UP000322699"/>
    </source>
</evidence>
<feature type="transmembrane region" description="Helical" evidence="1">
    <location>
        <begin position="64"/>
        <end position="81"/>
    </location>
</feature>
<reference evidence="2 3" key="1">
    <citation type="submission" date="2019-08" db="EMBL/GenBank/DDBJ databases">
        <title>Deep-cultivation of Planctomycetes and their phenomic and genomic characterization uncovers novel biology.</title>
        <authorList>
            <person name="Wiegand S."/>
            <person name="Jogler M."/>
            <person name="Boedeker C."/>
            <person name="Pinto D."/>
            <person name="Vollmers J."/>
            <person name="Rivas-Marin E."/>
            <person name="Kohn T."/>
            <person name="Peeters S.H."/>
            <person name="Heuer A."/>
            <person name="Rast P."/>
            <person name="Oberbeckmann S."/>
            <person name="Bunk B."/>
            <person name="Jeske O."/>
            <person name="Meyerdierks A."/>
            <person name="Storesund J.E."/>
            <person name="Kallscheuer N."/>
            <person name="Luecker S."/>
            <person name="Lage O.M."/>
            <person name="Pohl T."/>
            <person name="Merkel B.J."/>
            <person name="Hornburger P."/>
            <person name="Mueller R.-W."/>
            <person name="Bruemmer F."/>
            <person name="Labrenz M."/>
            <person name="Spormann A.M."/>
            <person name="Op Den Camp H."/>
            <person name="Overmann J."/>
            <person name="Amann R."/>
            <person name="Jetten M.S.M."/>
            <person name="Mascher T."/>
            <person name="Medema M.H."/>
            <person name="Devos D.P."/>
            <person name="Kaster A.-K."/>
            <person name="Ovreas L."/>
            <person name="Rohde M."/>
            <person name="Galperin M.Y."/>
            <person name="Jogler C."/>
        </authorList>
    </citation>
    <scope>NUCLEOTIDE SEQUENCE [LARGE SCALE GENOMIC DNA]</scope>
    <source>
        <strain evidence="2 3">LF1</strain>
    </source>
</reference>
<gene>
    <name evidence="2" type="ORF">LF1_49690</name>
</gene>
<keyword evidence="1" id="KW-0472">Membrane</keyword>
<feature type="transmembrane region" description="Helical" evidence="1">
    <location>
        <begin position="41"/>
        <end position="58"/>
    </location>
</feature>
<keyword evidence="3" id="KW-1185">Reference proteome</keyword>
<keyword evidence="1" id="KW-0812">Transmembrane</keyword>
<dbReference type="EMBL" id="VRLW01000001">
    <property type="protein sequence ID" value="KAA1262405.1"/>
    <property type="molecule type" value="Genomic_DNA"/>
</dbReference>
<keyword evidence="1" id="KW-1133">Transmembrane helix</keyword>
<proteinExistence type="predicted"/>
<dbReference type="AlphaFoldDB" id="A0A5B1CR13"/>
<dbReference type="Proteomes" id="UP000322699">
    <property type="component" value="Unassembled WGS sequence"/>
</dbReference>
<dbReference type="RefSeq" id="WP_238383186.1">
    <property type="nucleotide sequence ID" value="NZ_LWSK01000109.1"/>
</dbReference>
<organism evidence="2 3">
    <name type="scientific">Rubripirellula obstinata</name>
    <dbReference type="NCBI Taxonomy" id="406547"/>
    <lineage>
        <taxon>Bacteria</taxon>
        <taxon>Pseudomonadati</taxon>
        <taxon>Planctomycetota</taxon>
        <taxon>Planctomycetia</taxon>
        <taxon>Pirellulales</taxon>
        <taxon>Pirellulaceae</taxon>
        <taxon>Rubripirellula</taxon>
    </lineage>
</organism>
<feature type="transmembrane region" description="Helical" evidence="1">
    <location>
        <begin position="6"/>
        <end position="29"/>
    </location>
</feature>